<sequence>MQNKRILVTGGLGGIGRAIVEVAHEQGAQVAIWDIAEPPSELRDVTIRVDASEEASVEAAFDDMAMQGALPHALINAVGVFTALLPFEALSAEDFQKVMNTNALSYFLTCRGLLRRTKDAAIVNVSSALGKRPIPLSTAYSASKAAIDSITRSIALEYAAHGVRANAVTPGPVGGALLDNALAEASSVVGCQPDDVQAQMLSLLPQGKLVTARDVAELSVFLASDKAGAITGQAFNVCCGYYM</sequence>
<dbReference type="PANTHER" id="PTHR43477">
    <property type="entry name" value="DIHYDROANTICAPSIN 7-DEHYDROGENASE"/>
    <property type="match status" value="1"/>
</dbReference>
<dbReference type="CDD" id="cd05233">
    <property type="entry name" value="SDR_c"/>
    <property type="match status" value="1"/>
</dbReference>
<proteinExistence type="inferred from homology"/>
<protein>
    <submittedName>
        <fullName evidence="3">Uncharacterized protein</fullName>
    </submittedName>
</protein>
<dbReference type="PANTHER" id="PTHR43477:SF1">
    <property type="entry name" value="DIHYDROANTICAPSIN 7-DEHYDROGENASE"/>
    <property type="match status" value="1"/>
</dbReference>
<dbReference type="Gene3D" id="3.40.50.720">
    <property type="entry name" value="NAD(P)-binding Rossmann-like Domain"/>
    <property type="match status" value="1"/>
</dbReference>
<dbReference type="RefSeq" id="WP_144301563.1">
    <property type="nucleotide sequence ID" value="NZ_QMIE01000002.1"/>
</dbReference>
<dbReference type="AlphaFoldDB" id="A0A7M3MIJ5"/>
<evidence type="ECO:0000313" key="3">
    <source>
        <dbReference type="EMBL" id="TVM19205.1"/>
    </source>
</evidence>
<dbReference type="InterPro" id="IPR051122">
    <property type="entry name" value="SDR_DHRS6-like"/>
</dbReference>
<organism evidence="3 4">
    <name type="scientific">Oceanidesulfovibrio indonesiensis</name>
    <dbReference type="NCBI Taxonomy" id="54767"/>
    <lineage>
        <taxon>Bacteria</taxon>
        <taxon>Pseudomonadati</taxon>
        <taxon>Thermodesulfobacteriota</taxon>
        <taxon>Desulfovibrionia</taxon>
        <taxon>Desulfovibrionales</taxon>
        <taxon>Desulfovibrionaceae</taxon>
        <taxon>Oceanidesulfovibrio</taxon>
    </lineage>
</organism>
<keyword evidence="2" id="KW-0560">Oxidoreductase</keyword>
<dbReference type="PRINTS" id="PR00081">
    <property type="entry name" value="GDHRDH"/>
</dbReference>
<dbReference type="InterPro" id="IPR036291">
    <property type="entry name" value="NAD(P)-bd_dom_sf"/>
</dbReference>
<dbReference type="FunFam" id="3.40.50.720:FF:000084">
    <property type="entry name" value="Short-chain dehydrogenase reductase"/>
    <property type="match status" value="1"/>
</dbReference>
<dbReference type="Proteomes" id="UP000448292">
    <property type="component" value="Unassembled WGS sequence"/>
</dbReference>
<gene>
    <name evidence="3" type="ORF">DPQ33_02265</name>
</gene>
<dbReference type="EMBL" id="QMIE01000002">
    <property type="protein sequence ID" value="TVM19205.1"/>
    <property type="molecule type" value="Genomic_DNA"/>
</dbReference>
<evidence type="ECO:0000256" key="2">
    <source>
        <dbReference type="ARBA" id="ARBA00023002"/>
    </source>
</evidence>
<dbReference type="SUPFAM" id="SSF51735">
    <property type="entry name" value="NAD(P)-binding Rossmann-fold domains"/>
    <property type="match status" value="1"/>
</dbReference>
<dbReference type="PRINTS" id="PR00080">
    <property type="entry name" value="SDRFAMILY"/>
</dbReference>
<dbReference type="InterPro" id="IPR002347">
    <property type="entry name" value="SDR_fam"/>
</dbReference>
<keyword evidence="4" id="KW-1185">Reference proteome</keyword>
<comment type="caution">
    <text evidence="3">The sequence shown here is derived from an EMBL/GenBank/DDBJ whole genome shotgun (WGS) entry which is preliminary data.</text>
</comment>
<dbReference type="Pfam" id="PF13561">
    <property type="entry name" value="adh_short_C2"/>
    <property type="match status" value="1"/>
</dbReference>
<dbReference type="GO" id="GO:0016491">
    <property type="term" value="F:oxidoreductase activity"/>
    <property type="evidence" value="ECO:0007669"/>
    <property type="project" value="UniProtKB-KW"/>
</dbReference>
<dbReference type="OrthoDB" id="658698at2"/>
<comment type="similarity">
    <text evidence="1">Belongs to the short-chain dehydrogenases/reductases (SDR) family.</text>
</comment>
<reference evidence="3 4" key="1">
    <citation type="submission" date="2018-06" db="EMBL/GenBank/DDBJ databases">
        <title>Complete genome of Desulfovibrio indonesiensis P37SLT.</title>
        <authorList>
            <person name="Crispim J.S."/>
            <person name="Vidigal P.M.P."/>
            <person name="Silva L.C.F."/>
            <person name="Laguardia C.N."/>
            <person name="Araujo L.C."/>
            <person name="Dias R.S."/>
            <person name="Sousa M.P."/>
            <person name="Paula S.O."/>
            <person name="Silva C."/>
        </authorList>
    </citation>
    <scope>NUCLEOTIDE SEQUENCE [LARGE SCALE GENOMIC DNA]</scope>
    <source>
        <strain evidence="3 4">P37SLT</strain>
    </source>
</reference>
<dbReference type="InterPro" id="IPR020904">
    <property type="entry name" value="Sc_DH/Rdtase_CS"/>
</dbReference>
<accession>A0A7M3MIJ5</accession>
<evidence type="ECO:0000313" key="4">
    <source>
        <dbReference type="Proteomes" id="UP000448292"/>
    </source>
</evidence>
<dbReference type="PROSITE" id="PS00061">
    <property type="entry name" value="ADH_SHORT"/>
    <property type="match status" value="1"/>
</dbReference>
<evidence type="ECO:0000256" key="1">
    <source>
        <dbReference type="ARBA" id="ARBA00006484"/>
    </source>
</evidence>
<name>A0A7M3MIJ5_9BACT</name>